<organism evidence="3 4">
    <name type="scientific">Xylanibacter ruminicola</name>
    <name type="common">Prevotella ruminicola</name>
    <dbReference type="NCBI Taxonomy" id="839"/>
    <lineage>
        <taxon>Bacteria</taxon>
        <taxon>Pseudomonadati</taxon>
        <taxon>Bacteroidota</taxon>
        <taxon>Bacteroidia</taxon>
        <taxon>Bacteroidales</taxon>
        <taxon>Prevotellaceae</taxon>
        <taxon>Xylanibacter</taxon>
    </lineage>
</organism>
<dbReference type="OrthoDB" id="9795626at2"/>
<dbReference type="InterPro" id="IPR027417">
    <property type="entry name" value="P-loop_NTPase"/>
</dbReference>
<name>A0A1M7HHS9_XYLRU</name>
<dbReference type="AlphaFoldDB" id="A0A1M7HHS9"/>
<gene>
    <name evidence="3" type="ORF">SAMN04488494_1584</name>
</gene>
<evidence type="ECO:0000313" key="3">
    <source>
        <dbReference type="EMBL" id="SHM28055.1"/>
    </source>
</evidence>
<feature type="non-terminal residue" evidence="3">
    <location>
        <position position="1"/>
    </location>
</feature>
<feature type="coiled-coil region" evidence="1">
    <location>
        <begin position="439"/>
        <end position="466"/>
    </location>
</feature>
<dbReference type="GO" id="GO:0016887">
    <property type="term" value="F:ATP hydrolysis activity"/>
    <property type="evidence" value="ECO:0007669"/>
    <property type="project" value="InterPro"/>
</dbReference>
<accession>A0A1M7HHS9</accession>
<feature type="domain" description="Rad50/SbcC-type AAA" evidence="2">
    <location>
        <begin position="1"/>
        <end position="221"/>
    </location>
</feature>
<feature type="coiled-coil region" evidence="1">
    <location>
        <begin position="206"/>
        <end position="274"/>
    </location>
</feature>
<dbReference type="Proteomes" id="UP000184280">
    <property type="component" value="Unassembled WGS sequence"/>
</dbReference>
<evidence type="ECO:0000256" key="1">
    <source>
        <dbReference type="SAM" id="Coils"/>
    </source>
</evidence>
<proteinExistence type="predicted"/>
<dbReference type="PANTHER" id="PTHR32114:SF2">
    <property type="entry name" value="ABC TRANSPORTER ABCH.3"/>
    <property type="match status" value="1"/>
</dbReference>
<dbReference type="EMBL" id="FRCJ01000003">
    <property type="protein sequence ID" value="SHM28055.1"/>
    <property type="molecule type" value="Genomic_DNA"/>
</dbReference>
<evidence type="ECO:0000259" key="2">
    <source>
        <dbReference type="Pfam" id="PF13476"/>
    </source>
</evidence>
<dbReference type="PANTHER" id="PTHR32114">
    <property type="entry name" value="ABC TRANSPORTER ABCH.3"/>
    <property type="match status" value="1"/>
</dbReference>
<dbReference type="SUPFAM" id="SSF52540">
    <property type="entry name" value="P-loop containing nucleoside triphosphate hydrolases"/>
    <property type="match status" value="1"/>
</dbReference>
<evidence type="ECO:0000313" key="4">
    <source>
        <dbReference type="Proteomes" id="UP000184280"/>
    </source>
</evidence>
<protein>
    <submittedName>
        <fullName evidence="3">AAA domain-containing protein</fullName>
    </submittedName>
</protein>
<dbReference type="Gene3D" id="3.40.50.300">
    <property type="entry name" value="P-loop containing nucleotide triphosphate hydrolases"/>
    <property type="match status" value="2"/>
</dbReference>
<dbReference type="InterPro" id="IPR038729">
    <property type="entry name" value="Rad50/SbcC_AAA"/>
</dbReference>
<sequence>RSYYGTKKFVFSDHLNLILGSNGDGKTTFFDAINWVLTPDYVPKSEEDKMPEESSLVSAKMFSELRAGESSRVLVSMKLKNNSGSLRIIERAFNVSKTPDGKMRIDGRTHKAYQIVGAIRKEMFSVKDVFEKENAFPAIIKKYHIFKGEDRLNIFNDKTTLQTLIDMFSEIKDLEPFKQFAKYAKNTSEKAISGSKDKANKQNAKVVEIQNDITSLSKRLETAESELALAKRDFNEAKEHIDAIDNDYEIIQEADKLEKDVSKAGSEIERLSDKIDEEYSFKLLDEQWILMGFSSILKEFNNKLESLAYSKNNIESDYRKKQEDEFNQAKIEKAKTELEKIAWNRSDVEKMKQMLVTHRCAYCGSAAPEGSVTYDFIRQRINDVIDLLTPRPEEKRPEIKRYFYARNIEEMKEIGLSLAHTGKDLGGIPDEIESTYHENDEIRKLIAQKKKQVDALQKSIADLYASSTSGENLKEYVANIAVVNRWHDQKEASAIAMNKLLTSTIPNLKEQLKKKREDQKKNVKASGGNPMMMVNEFFSLFCDAIDNTEAATYEEFLERLGKEANVFLAHLNVDDFTGVIKIYLDRYNDLKIELQDKNGKLITNPNTSLLTTMHISILFAISELTKENRDAEYPLIFDAPTSSFDEGKDKTFYECLNTQVNKQCIVVTKSFLYKDDNGEYVTDTKALSKLNCQKYRIKKLTGFDKLDITTIDTIVEEIKEA</sequence>
<dbReference type="GO" id="GO:0006302">
    <property type="term" value="P:double-strand break repair"/>
    <property type="evidence" value="ECO:0007669"/>
    <property type="project" value="InterPro"/>
</dbReference>
<dbReference type="RefSeq" id="WP_073044304.1">
    <property type="nucleotide sequence ID" value="NZ_FRCJ01000003.1"/>
</dbReference>
<reference evidence="3 4" key="1">
    <citation type="submission" date="2016-11" db="EMBL/GenBank/DDBJ databases">
        <authorList>
            <person name="Jaros S."/>
            <person name="Januszkiewicz K."/>
            <person name="Wedrychowicz H."/>
        </authorList>
    </citation>
    <scope>NUCLEOTIDE SEQUENCE [LARGE SCALE GENOMIC DNA]</scope>
    <source>
        <strain evidence="3 4">BPI-34</strain>
    </source>
</reference>
<dbReference type="Pfam" id="PF13476">
    <property type="entry name" value="AAA_23"/>
    <property type="match status" value="1"/>
</dbReference>
<keyword evidence="1" id="KW-0175">Coiled coil</keyword>